<dbReference type="Pfam" id="PF02843">
    <property type="entry name" value="GARS_C"/>
    <property type="match status" value="1"/>
</dbReference>
<dbReference type="SUPFAM" id="SSF56059">
    <property type="entry name" value="Glutathione synthetase ATP-binding domain-like"/>
    <property type="match status" value="1"/>
</dbReference>
<dbReference type="Proteomes" id="UP000661691">
    <property type="component" value="Unassembled WGS sequence"/>
</dbReference>
<dbReference type="InterPro" id="IPR037123">
    <property type="entry name" value="PRibGlycinamide_synth_C_sf"/>
</dbReference>
<evidence type="ECO:0000256" key="1">
    <source>
        <dbReference type="ARBA" id="ARBA00001936"/>
    </source>
</evidence>
<dbReference type="InterPro" id="IPR016185">
    <property type="entry name" value="PreATP-grasp_dom_sf"/>
</dbReference>
<dbReference type="AlphaFoldDB" id="A0A926NCL9"/>
<proteinExistence type="inferred from homology"/>
<gene>
    <name evidence="14 17" type="primary">purD</name>
    <name evidence="17" type="ORF">IC620_13480</name>
</gene>
<keyword evidence="10" id="KW-0464">Manganese</keyword>
<dbReference type="GO" id="GO:0004637">
    <property type="term" value="F:phosphoribosylamine-glycine ligase activity"/>
    <property type="evidence" value="ECO:0007669"/>
    <property type="project" value="UniProtKB-UniRule"/>
</dbReference>
<dbReference type="InterPro" id="IPR020561">
    <property type="entry name" value="PRibGlycinamid_synth_ATP-grasp"/>
</dbReference>
<dbReference type="SUPFAM" id="SSF52440">
    <property type="entry name" value="PreATP-grasp domain"/>
    <property type="match status" value="1"/>
</dbReference>
<dbReference type="RefSeq" id="WP_191142473.1">
    <property type="nucleotide sequence ID" value="NZ_JACXAH010000023.1"/>
</dbReference>
<evidence type="ECO:0000256" key="9">
    <source>
        <dbReference type="ARBA" id="ARBA00022840"/>
    </source>
</evidence>
<evidence type="ECO:0000256" key="13">
    <source>
        <dbReference type="ARBA" id="ARBA00042864"/>
    </source>
</evidence>
<protein>
    <recommendedName>
        <fullName evidence="4 14">Phosphoribosylamine--glycine ligase</fullName>
        <ecNumber evidence="4 14">6.3.4.13</ecNumber>
    </recommendedName>
    <alternativeName>
        <fullName evidence="14">GARS</fullName>
    </alternativeName>
    <alternativeName>
        <fullName evidence="12 14">Glycinamide ribonucleotide synthetase</fullName>
    </alternativeName>
    <alternativeName>
        <fullName evidence="13 14">Phosphoribosylglycinamide synthetase</fullName>
    </alternativeName>
</protein>
<dbReference type="Gene3D" id="3.30.470.20">
    <property type="entry name" value="ATP-grasp fold, B domain"/>
    <property type="match status" value="1"/>
</dbReference>
<dbReference type="FunFam" id="3.30.470.20:FF:000018">
    <property type="entry name" value="Trifunctional purine biosynthetic protein adenosine-3"/>
    <property type="match status" value="1"/>
</dbReference>
<evidence type="ECO:0000259" key="16">
    <source>
        <dbReference type="PROSITE" id="PS50975"/>
    </source>
</evidence>
<feature type="domain" description="ATP-grasp" evidence="16">
    <location>
        <begin position="107"/>
        <end position="313"/>
    </location>
</feature>
<comment type="cofactor">
    <cofactor evidence="1">
        <name>Mn(2+)</name>
        <dbReference type="ChEBI" id="CHEBI:29035"/>
    </cofactor>
</comment>
<evidence type="ECO:0000256" key="2">
    <source>
        <dbReference type="ARBA" id="ARBA00001946"/>
    </source>
</evidence>
<comment type="pathway">
    <text evidence="3 14">Purine metabolism; IMP biosynthesis via de novo pathway; N(1)-(5-phospho-D-ribosyl)glycinamide from 5-phospho-alpha-D-ribose 1-diphosphate: step 2/2.</text>
</comment>
<dbReference type="SMART" id="SM01210">
    <property type="entry name" value="GARS_C"/>
    <property type="match status" value="1"/>
</dbReference>
<evidence type="ECO:0000256" key="12">
    <source>
        <dbReference type="ARBA" id="ARBA00042242"/>
    </source>
</evidence>
<dbReference type="PANTHER" id="PTHR43472">
    <property type="entry name" value="PHOSPHORIBOSYLAMINE--GLYCINE LIGASE"/>
    <property type="match status" value="1"/>
</dbReference>
<evidence type="ECO:0000256" key="3">
    <source>
        <dbReference type="ARBA" id="ARBA00005174"/>
    </source>
</evidence>
<dbReference type="Gene3D" id="3.90.600.10">
    <property type="entry name" value="Phosphoribosylglycinamide synthetase, C-terminal domain"/>
    <property type="match status" value="1"/>
</dbReference>
<evidence type="ECO:0000256" key="10">
    <source>
        <dbReference type="ARBA" id="ARBA00023211"/>
    </source>
</evidence>
<evidence type="ECO:0000256" key="11">
    <source>
        <dbReference type="ARBA" id="ARBA00038345"/>
    </source>
</evidence>
<dbReference type="NCBIfam" id="TIGR00877">
    <property type="entry name" value="purD"/>
    <property type="match status" value="1"/>
</dbReference>
<evidence type="ECO:0000256" key="15">
    <source>
        <dbReference type="PROSITE-ProRule" id="PRU00409"/>
    </source>
</evidence>
<name>A0A926NCL9_9BACL</name>
<comment type="similarity">
    <text evidence="11 14">Belongs to the GARS family.</text>
</comment>
<dbReference type="GO" id="GO:0005524">
    <property type="term" value="F:ATP binding"/>
    <property type="evidence" value="ECO:0007669"/>
    <property type="project" value="UniProtKB-UniRule"/>
</dbReference>
<keyword evidence="6" id="KW-0479">Metal-binding</keyword>
<dbReference type="Pfam" id="PF01071">
    <property type="entry name" value="GARS_A"/>
    <property type="match status" value="1"/>
</dbReference>
<dbReference type="SMART" id="SM01209">
    <property type="entry name" value="GARS_A"/>
    <property type="match status" value="1"/>
</dbReference>
<dbReference type="EC" id="6.3.4.13" evidence="4 14"/>
<evidence type="ECO:0000313" key="18">
    <source>
        <dbReference type="Proteomes" id="UP000661691"/>
    </source>
</evidence>
<keyword evidence="18" id="KW-1185">Reference proteome</keyword>
<dbReference type="InterPro" id="IPR020560">
    <property type="entry name" value="PRibGlycinamide_synth_C-dom"/>
</dbReference>
<evidence type="ECO:0000256" key="7">
    <source>
        <dbReference type="ARBA" id="ARBA00022741"/>
    </source>
</evidence>
<keyword evidence="8 14" id="KW-0658">Purine biosynthesis</keyword>
<dbReference type="FunFam" id="3.30.1490.20:FF:000006">
    <property type="entry name" value="phosphoribosylamine--glycine ligase, chloroplastic-like"/>
    <property type="match status" value="1"/>
</dbReference>
<dbReference type="HAMAP" id="MF_00138">
    <property type="entry name" value="GARS"/>
    <property type="match status" value="1"/>
</dbReference>
<evidence type="ECO:0000256" key="14">
    <source>
        <dbReference type="HAMAP-Rule" id="MF_00138"/>
    </source>
</evidence>
<dbReference type="Gene3D" id="3.30.1490.20">
    <property type="entry name" value="ATP-grasp fold, A domain"/>
    <property type="match status" value="1"/>
</dbReference>
<dbReference type="GO" id="GO:0009113">
    <property type="term" value="P:purine nucleobase biosynthetic process"/>
    <property type="evidence" value="ECO:0007669"/>
    <property type="project" value="InterPro"/>
</dbReference>
<sequence length="427" mass="46409">MRVLIVGSGGREHAIAWKLGQSTRVSHIFCAPGNGGIEEVGECVDISEHDIDKLIHFAKEKKIDLTVIGPEVPLLNGICDRFEAEGLKVFGPSKLAARIEGSKRYAKELMHKYQVPTATYQVFTEADEAKEYVLKQGAPIVIKADGLAAGKGVVVAQTSDEALKAIQDIMEKKAFGKAGHEVVIEQFLTGEEVSLMAFVDGKTFIPMVEVQDHKPVYDDNKGPNTGGMGTYSPVPQIKQNLIEEAINTILKPIVEGMNAEGIHYKGVLYAGLMITEEGPKVIEFNARFGDPETQVVLPRLSTDLLEILLAVVNGSLDGVQIEWRDAAAVCVVMTAEGYPASYPTGIPIHSIPVLTKNQIVFHAGTRRNEQDQMVTTGGRVLGVTGIGDTLTHAREKAYCILEQITFKGCHYRKDIAGQAIATKNDFV</sequence>
<dbReference type="PROSITE" id="PS00184">
    <property type="entry name" value="GARS"/>
    <property type="match status" value="1"/>
</dbReference>
<reference evidence="17" key="1">
    <citation type="submission" date="2020-09" db="EMBL/GenBank/DDBJ databases">
        <title>A novel bacterium of genus Hazenella, isolated from South China Sea.</title>
        <authorList>
            <person name="Huang H."/>
            <person name="Mo K."/>
            <person name="Hu Y."/>
        </authorList>
    </citation>
    <scope>NUCLEOTIDE SEQUENCE</scope>
    <source>
        <strain evidence="17">IB182357</strain>
    </source>
</reference>
<evidence type="ECO:0000256" key="8">
    <source>
        <dbReference type="ARBA" id="ARBA00022755"/>
    </source>
</evidence>
<dbReference type="InterPro" id="IPR020559">
    <property type="entry name" value="PRibGlycinamide_synth_CS"/>
</dbReference>
<dbReference type="EMBL" id="JACXAH010000023">
    <property type="protein sequence ID" value="MBD1373360.1"/>
    <property type="molecule type" value="Genomic_DNA"/>
</dbReference>
<evidence type="ECO:0000313" key="17">
    <source>
        <dbReference type="EMBL" id="MBD1373360.1"/>
    </source>
</evidence>
<dbReference type="InterPro" id="IPR011054">
    <property type="entry name" value="Rudment_hybrid_motif"/>
</dbReference>
<dbReference type="InterPro" id="IPR011761">
    <property type="entry name" value="ATP-grasp"/>
</dbReference>
<dbReference type="InterPro" id="IPR000115">
    <property type="entry name" value="PRibGlycinamide_synth"/>
</dbReference>
<dbReference type="PROSITE" id="PS50975">
    <property type="entry name" value="ATP_GRASP"/>
    <property type="match status" value="1"/>
</dbReference>
<evidence type="ECO:0000256" key="4">
    <source>
        <dbReference type="ARBA" id="ARBA00013255"/>
    </source>
</evidence>
<dbReference type="FunFam" id="3.90.600.10:FF:000001">
    <property type="entry name" value="Trifunctional purine biosynthetic protein adenosine-3"/>
    <property type="match status" value="1"/>
</dbReference>
<dbReference type="PANTHER" id="PTHR43472:SF1">
    <property type="entry name" value="PHOSPHORIBOSYLAMINE--GLYCINE LIGASE, CHLOROPLASTIC"/>
    <property type="match status" value="1"/>
</dbReference>
<keyword evidence="9 15" id="KW-0067">ATP-binding</keyword>
<dbReference type="Gene3D" id="3.40.50.20">
    <property type="match status" value="1"/>
</dbReference>
<comment type="caution">
    <text evidence="17">The sequence shown here is derived from an EMBL/GenBank/DDBJ whole genome shotgun (WGS) entry which is preliminary data.</text>
</comment>
<dbReference type="GO" id="GO:0046872">
    <property type="term" value="F:metal ion binding"/>
    <property type="evidence" value="ECO:0007669"/>
    <property type="project" value="UniProtKB-KW"/>
</dbReference>
<dbReference type="SUPFAM" id="SSF51246">
    <property type="entry name" value="Rudiment single hybrid motif"/>
    <property type="match status" value="1"/>
</dbReference>
<accession>A0A926NCL9</accession>
<evidence type="ECO:0000256" key="5">
    <source>
        <dbReference type="ARBA" id="ARBA00022598"/>
    </source>
</evidence>
<keyword evidence="5 14" id="KW-0436">Ligase</keyword>
<comment type="catalytic activity">
    <reaction evidence="14">
        <text>5-phospho-beta-D-ribosylamine + glycine + ATP = N(1)-(5-phospho-beta-D-ribosyl)glycinamide + ADP + phosphate + H(+)</text>
        <dbReference type="Rhea" id="RHEA:17453"/>
        <dbReference type="ChEBI" id="CHEBI:15378"/>
        <dbReference type="ChEBI" id="CHEBI:30616"/>
        <dbReference type="ChEBI" id="CHEBI:43474"/>
        <dbReference type="ChEBI" id="CHEBI:57305"/>
        <dbReference type="ChEBI" id="CHEBI:58681"/>
        <dbReference type="ChEBI" id="CHEBI:143788"/>
        <dbReference type="ChEBI" id="CHEBI:456216"/>
        <dbReference type="EC" id="6.3.4.13"/>
    </reaction>
</comment>
<dbReference type="InterPro" id="IPR013815">
    <property type="entry name" value="ATP_grasp_subdomain_1"/>
</dbReference>
<dbReference type="InterPro" id="IPR020562">
    <property type="entry name" value="PRibGlycinamide_synth_N"/>
</dbReference>
<dbReference type="GO" id="GO:0006189">
    <property type="term" value="P:'de novo' IMP biosynthetic process"/>
    <property type="evidence" value="ECO:0007669"/>
    <property type="project" value="UniProtKB-UniRule"/>
</dbReference>
<dbReference type="FunFam" id="3.40.50.20:FF:000006">
    <property type="entry name" value="Phosphoribosylamine--glycine ligase, chloroplastic"/>
    <property type="match status" value="1"/>
</dbReference>
<organism evidence="17 18">
    <name type="scientific">Polycladospora coralii</name>
    <dbReference type="NCBI Taxonomy" id="2771432"/>
    <lineage>
        <taxon>Bacteria</taxon>
        <taxon>Bacillati</taxon>
        <taxon>Bacillota</taxon>
        <taxon>Bacilli</taxon>
        <taxon>Bacillales</taxon>
        <taxon>Thermoactinomycetaceae</taxon>
        <taxon>Polycladospora</taxon>
    </lineage>
</organism>
<evidence type="ECO:0000256" key="6">
    <source>
        <dbReference type="ARBA" id="ARBA00022723"/>
    </source>
</evidence>
<dbReference type="Pfam" id="PF02844">
    <property type="entry name" value="GARS_N"/>
    <property type="match status" value="1"/>
</dbReference>
<comment type="cofactor">
    <cofactor evidence="2">
        <name>Mg(2+)</name>
        <dbReference type="ChEBI" id="CHEBI:18420"/>
    </cofactor>
</comment>
<keyword evidence="7 15" id="KW-0547">Nucleotide-binding</keyword>